<keyword evidence="6 8" id="KW-0472">Membrane</keyword>
<evidence type="ECO:0000256" key="3">
    <source>
        <dbReference type="ARBA" id="ARBA00022452"/>
    </source>
</evidence>
<comment type="similarity">
    <text evidence="8 9">Belongs to the TonB-dependent receptor family.</text>
</comment>
<evidence type="ECO:0000256" key="10">
    <source>
        <dbReference type="SAM" id="MobiDB-lite"/>
    </source>
</evidence>
<evidence type="ECO:0000256" key="9">
    <source>
        <dbReference type="RuleBase" id="RU003357"/>
    </source>
</evidence>
<dbReference type="PANTHER" id="PTHR30069">
    <property type="entry name" value="TONB-DEPENDENT OUTER MEMBRANE RECEPTOR"/>
    <property type="match status" value="1"/>
</dbReference>
<keyword evidence="11" id="KW-0732">Signal</keyword>
<feature type="domain" description="TonB-dependent receptor plug" evidence="13">
    <location>
        <begin position="41"/>
        <end position="144"/>
    </location>
</feature>
<evidence type="ECO:0000256" key="6">
    <source>
        <dbReference type="ARBA" id="ARBA00023136"/>
    </source>
</evidence>
<dbReference type="GO" id="GO:0009279">
    <property type="term" value="C:cell outer membrane"/>
    <property type="evidence" value="ECO:0007669"/>
    <property type="project" value="UniProtKB-SubCell"/>
</dbReference>
<evidence type="ECO:0000259" key="13">
    <source>
        <dbReference type="Pfam" id="PF07715"/>
    </source>
</evidence>
<protein>
    <submittedName>
        <fullName evidence="14">Ligand-gated channel protein</fullName>
    </submittedName>
</protein>
<reference evidence="15" key="1">
    <citation type="journal article" date="2017" name="Proc. Natl. Acad. Sci. U.S.A.">
        <title>Simulation of Deepwater Horizon oil plume reveals substrate specialization within a complex community of hydrocarbon degraders.</title>
        <authorList>
            <person name="Hu P."/>
            <person name="Dubinsky E.A."/>
            <person name="Probst A.J."/>
            <person name="Wang J."/>
            <person name="Sieber C.M.K."/>
            <person name="Tom L.M."/>
            <person name="Gardinali P."/>
            <person name="Banfield J.F."/>
            <person name="Atlas R.M."/>
            <person name="Andersen G.L."/>
        </authorList>
    </citation>
    <scope>NUCLEOTIDE SEQUENCE [LARGE SCALE GENOMIC DNA]</scope>
</reference>
<evidence type="ECO:0000256" key="7">
    <source>
        <dbReference type="ARBA" id="ARBA00023237"/>
    </source>
</evidence>
<dbReference type="PANTHER" id="PTHR30069:SF42">
    <property type="entry name" value="FERRIC AEROBACTIN RECEPTOR"/>
    <property type="match status" value="1"/>
</dbReference>
<dbReference type="Gene3D" id="2.40.170.20">
    <property type="entry name" value="TonB-dependent receptor, beta-barrel domain"/>
    <property type="match status" value="1"/>
</dbReference>
<feature type="domain" description="TonB-dependent receptor-like beta-barrel" evidence="12">
    <location>
        <begin position="235"/>
        <end position="669"/>
    </location>
</feature>
<evidence type="ECO:0000259" key="12">
    <source>
        <dbReference type="Pfam" id="PF00593"/>
    </source>
</evidence>
<dbReference type="AlphaFoldDB" id="A0A1Y5EBF8"/>
<organism evidence="14 15">
    <name type="scientific">Colwellia psychrerythraea</name>
    <name type="common">Vibrio psychroerythus</name>
    <dbReference type="NCBI Taxonomy" id="28229"/>
    <lineage>
        <taxon>Bacteria</taxon>
        <taxon>Pseudomonadati</taxon>
        <taxon>Pseudomonadota</taxon>
        <taxon>Gammaproteobacteria</taxon>
        <taxon>Alteromonadales</taxon>
        <taxon>Colwelliaceae</taxon>
        <taxon>Colwellia</taxon>
    </lineage>
</organism>
<dbReference type="InterPro" id="IPR039426">
    <property type="entry name" value="TonB-dep_rcpt-like"/>
</dbReference>
<feature type="compositionally biased region" description="Basic and acidic residues" evidence="10">
    <location>
        <begin position="268"/>
        <end position="278"/>
    </location>
</feature>
<dbReference type="GO" id="GO:0044718">
    <property type="term" value="P:siderophore transmembrane transport"/>
    <property type="evidence" value="ECO:0007669"/>
    <property type="project" value="TreeGrafter"/>
</dbReference>
<evidence type="ECO:0000313" key="15">
    <source>
        <dbReference type="Proteomes" id="UP000243053"/>
    </source>
</evidence>
<accession>A0A1Y5EBF8</accession>
<evidence type="ECO:0000256" key="11">
    <source>
        <dbReference type="SAM" id="SignalP"/>
    </source>
</evidence>
<evidence type="ECO:0000256" key="2">
    <source>
        <dbReference type="ARBA" id="ARBA00022448"/>
    </source>
</evidence>
<keyword evidence="4 8" id="KW-0812">Transmembrane</keyword>
<feature type="region of interest" description="Disordered" evidence="10">
    <location>
        <begin position="268"/>
        <end position="292"/>
    </location>
</feature>
<name>A0A1Y5EBF8_COLPS</name>
<proteinExistence type="inferred from homology"/>
<evidence type="ECO:0000256" key="8">
    <source>
        <dbReference type="PROSITE-ProRule" id="PRU01360"/>
    </source>
</evidence>
<dbReference type="EMBL" id="MAAF01000065">
    <property type="protein sequence ID" value="OUR80092.1"/>
    <property type="molecule type" value="Genomic_DNA"/>
</dbReference>
<dbReference type="InterPro" id="IPR000531">
    <property type="entry name" value="Beta-barrel_TonB"/>
</dbReference>
<dbReference type="Proteomes" id="UP000243053">
    <property type="component" value="Unassembled WGS sequence"/>
</dbReference>
<comment type="caution">
    <text evidence="14">The sequence shown here is derived from an EMBL/GenBank/DDBJ whole genome shotgun (WGS) entry which is preliminary data.</text>
</comment>
<dbReference type="Pfam" id="PF07715">
    <property type="entry name" value="Plug"/>
    <property type="match status" value="1"/>
</dbReference>
<keyword evidence="2 8" id="KW-0813">Transport</keyword>
<dbReference type="InterPro" id="IPR036942">
    <property type="entry name" value="Beta-barrel_TonB_sf"/>
</dbReference>
<gene>
    <name evidence="14" type="ORF">A9Q75_11045</name>
</gene>
<dbReference type="PROSITE" id="PS52016">
    <property type="entry name" value="TONB_DEPENDENT_REC_3"/>
    <property type="match status" value="1"/>
</dbReference>
<keyword evidence="3 8" id="KW-1134">Transmembrane beta strand</keyword>
<keyword evidence="5 9" id="KW-0798">TonB box</keyword>
<feature type="chain" id="PRO_5012328194" evidence="11">
    <location>
        <begin position="22"/>
        <end position="704"/>
    </location>
</feature>
<evidence type="ECO:0000313" key="14">
    <source>
        <dbReference type="EMBL" id="OUR80092.1"/>
    </source>
</evidence>
<evidence type="ECO:0000256" key="5">
    <source>
        <dbReference type="ARBA" id="ARBA00023077"/>
    </source>
</evidence>
<dbReference type="Pfam" id="PF00593">
    <property type="entry name" value="TonB_dep_Rec_b-barrel"/>
    <property type="match status" value="1"/>
</dbReference>
<dbReference type="Gene3D" id="2.170.130.10">
    <property type="entry name" value="TonB-dependent receptor, plug domain"/>
    <property type="match status" value="1"/>
</dbReference>
<comment type="subcellular location">
    <subcellularLocation>
        <location evidence="1 8">Cell outer membrane</location>
        <topology evidence="1 8">Multi-pass membrane protein</topology>
    </subcellularLocation>
</comment>
<evidence type="ECO:0000256" key="4">
    <source>
        <dbReference type="ARBA" id="ARBA00022692"/>
    </source>
</evidence>
<evidence type="ECO:0000256" key="1">
    <source>
        <dbReference type="ARBA" id="ARBA00004571"/>
    </source>
</evidence>
<dbReference type="CDD" id="cd01347">
    <property type="entry name" value="ligand_gated_channel"/>
    <property type="match status" value="1"/>
</dbReference>
<keyword evidence="7 8" id="KW-0998">Cell outer membrane</keyword>
<dbReference type="SUPFAM" id="SSF56935">
    <property type="entry name" value="Porins"/>
    <property type="match status" value="1"/>
</dbReference>
<sequence>MKNKVLALSVLAIAVSSQVKAQQDDVERIIVTGSRIVESIDEVPASVTIISKKEIEAQLEISSDIQNLLAMHVPGLSVGTGTSSNFAQTLRGRAALVMIDGIPQSTPLKNGAVDMKTLDPSVIERIEIIKGATSMYGNGAAGGIINYITKKSGASGAFNLDTSISTRFSAVKLEDSVGEKITSTASGTLNDFSYVASLGFEENGILRDAEGDALGTHYGLSEGKTYNYFTKVDYQIDDDKSIGFTYNYYESQQNSDWIDINGNISKGEKTYAIDDPENRPPQAEPQGPRGNHNFQLKYSDAEIFANTQLNLDAYKQSIETVFYYATRFANPDLGLAGGQSLIKSEKEGLRATLNSQFEWDSIEGTFIYGVDVLEDTTSQPLVDGRFWAPEMDMTNVAGFFQSKWVINDDLIIKAGLRKENIDITVDDYNTIKICKSSTQCSVPIAVKGDTIKFDATTYNFGMRYNAAQEFSPYISYSEGADIPDLGSLLRKATVSDISSIQTQAAIVKNYEIGFVSEFDQLRFEVTTYKSTSDLGSKNVLDEKTGIYLIKRAPQKTWGYEGIVSYRISSELNVNATYSYVEGKHTETDEYIGGRQISAPKGTVVTNWYPTDALKLSLTYLHVGDRNRFERNDEGNYTGDQGEIKGYNIFNASSSYDFGNWSVFAGIENLFNQDYFPARSQALTYKGFNVKGLGTTVNMGVKFSL</sequence>
<feature type="signal peptide" evidence="11">
    <location>
        <begin position="1"/>
        <end position="21"/>
    </location>
</feature>
<dbReference type="GO" id="GO:0015344">
    <property type="term" value="F:siderophore uptake transmembrane transporter activity"/>
    <property type="evidence" value="ECO:0007669"/>
    <property type="project" value="TreeGrafter"/>
</dbReference>
<dbReference type="InterPro" id="IPR037066">
    <property type="entry name" value="Plug_dom_sf"/>
</dbReference>
<dbReference type="InterPro" id="IPR012910">
    <property type="entry name" value="Plug_dom"/>
</dbReference>